<evidence type="ECO:0000256" key="1">
    <source>
        <dbReference type="SAM" id="MobiDB-lite"/>
    </source>
</evidence>
<dbReference type="Proteomes" id="UP000799750">
    <property type="component" value="Unassembled WGS sequence"/>
</dbReference>
<evidence type="ECO:0000313" key="2">
    <source>
        <dbReference type="EMBL" id="KAF2495174.1"/>
    </source>
</evidence>
<sequence>MSEPGIGDSARGLPNNLPISTARVVSSAGDGAGSPNQPAVPLAPDVQCTFIFAFLQSTRALCNSPCSLGNPQCNRRRARRHSSHRQPPVRLGPTSKAALPCSITCAEGIVRGLSTLPRRPWHHERECPLSTGRGFVATSHGAEHHSQQQREGSNDVETSRQAARLAGSNHHGCERGLAREAVPAARTQRQPAAVAGQKDGRFACGGTPTAPPRGKPVMRAVTCALSGDRKRGSYSQGGFSCAGLAACVSSRPGPGAVVVAWPTTIECREARRRFARRC</sequence>
<feature type="region of interest" description="Disordered" evidence="1">
    <location>
        <begin position="182"/>
        <end position="213"/>
    </location>
</feature>
<protein>
    <submittedName>
        <fullName evidence="2">Uncharacterized protein</fullName>
    </submittedName>
</protein>
<accession>A0A6A6QST8</accession>
<gene>
    <name evidence="2" type="ORF">BU16DRAFT_382243</name>
</gene>
<name>A0A6A6QST8_9PEZI</name>
<dbReference type="AlphaFoldDB" id="A0A6A6QST8"/>
<reference evidence="2" key="1">
    <citation type="journal article" date="2020" name="Stud. Mycol.">
        <title>101 Dothideomycetes genomes: a test case for predicting lifestyles and emergence of pathogens.</title>
        <authorList>
            <person name="Haridas S."/>
            <person name="Albert R."/>
            <person name="Binder M."/>
            <person name="Bloem J."/>
            <person name="Labutti K."/>
            <person name="Salamov A."/>
            <person name="Andreopoulos B."/>
            <person name="Baker S."/>
            <person name="Barry K."/>
            <person name="Bills G."/>
            <person name="Bluhm B."/>
            <person name="Cannon C."/>
            <person name="Castanera R."/>
            <person name="Culley D."/>
            <person name="Daum C."/>
            <person name="Ezra D."/>
            <person name="Gonzalez J."/>
            <person name="Henrissat B."/>
            <person name="Kuo A."/>
            <person name="Liang C."/>
            <person name="Lipzen A."/>
            <person name="Lutzoni F."/>
            <person name="Magnuson J."/>
            <person name="Mondo S."/>
            <person name="Nolan M."/>
            <person name="Ohm R."/>
            <person name="Pangilinan J."/>
            <person name="Park H.-J."/>
            <person name="Ramirez L."/>
            <person name="Alfaro M."/>
            <person name="Sun H."/>
            <person name="Tritt A."/>
            <person name="Yoshinaga Y."/>
            <person name="Zwiers L.-H."/>
            <person name="Turgeon B."/>
            <person name="Goodwin S."/>
            <person name="Spatafora J."/>
            <person name="Crous P."/>
            <person name="Grigoriev I."/>
        </authorList>
    </citation>
    <scope>NUCLEOTIDE SEQUENCE</scope>
    <source>
        <strain evidence="2">CBS 269.34</strain>
    </source>
</reference>
<feature type="compositionally biased region" description="Basic residues" evidence="1">
    <location>
        <begin position="74"/>
        <end position="84"/>
    </location>
</feature>
<feature type="compositionally biased region" description="Polar residues" evidence="1">
    <location>
        <begin position="149"/>
        <end position="160"/>
    </location>
</feature>
<keyword evidence="3" id="KW-1185">Reference proteome</keyword>
<dbReference type="EMBL" id="MU004189">
    <property type="protein sequence ID" value="KAF2495174.1"/>
    <property type="molecule type" value="Genomic_DNA"/>
</dbReference>
<feature type="region of interest" description="Disordered" evidence="1">
    <location>
        <begin position="135"/>
        <end position="160"/>
    </location>
</feature>
<feature type="region of interest" description="Disordered" evidence="1">
    <location>
        <begin position="72"/>
        <end position="93"/>
    </location>
</feature>
<organism evidence="2 3">
    <name type="scientific">Lophium mytilinum</name>
    <dbReference type="NCBI Taxonomy" id="390894"/>
    <lineage>
        <taxon>Eukaryota</taxon>
        <taxon>Fungi</taxon>
        <taxon>Dikarya</taxon>
        <taxon>Ascomycota</taxon>
        <taxon>Pezizomycotina</taxon>
        <taxon>Dothideomycetes</taxon>
        <taxon>Pleosporomycetidae</taxon>
        <taxon>Mytilinidiales</taxon>
        <taxon>Mytilinidiaceae</taxon>
        <taxon>Lophium</taxon>
    </lineage>
</organism>
<proteinExistence type="predicted"/>
<evidence type="ECO:0000313" key="3">
    <source>
        <dbReference type="Proteomes" id="UP000799750"/>
    </source>
</evidence>